<dbReference type="STRING" id="240303.SAMN05421677_11963"/>
<dbReference type="AlphaFoldDB" id="A0A1H0SXG7"/>
<accession>A0A1H0SXG7</accession>
<dbReference type="Gene3D" id="3.20.20.140">
    <property type="entry name" value="Metal-dependent hydrolases"/>
    <property type="match status" value="1"/>
</dbReference>
<evidence type="ECO:0000313" key="1">
    <source>
        <dbReference type="EMBL" id="SDP46354.1"/>
    </source>
</evidence>
<proteinExistence type="predicted"/>
<sequence>MKVPFIDGHNDTMMNFENGVKPFFKGTKEGHIDWPRGNRSGLAAGFYAVFCPNPDTDPLPVAYKTEKGYEKPFPRPLSYAYACEYTNKMVARFLKMEAESGGKFKAARTVGDIEGAIAGEYMAGILHIEGAEGIDKDLHALSVLYEVGLRSVGPVWSRANAFGEGVPYRFPSSPDTGPGLTEAGKNLVRECNRLGIMIDLSHLNEKGFWDVASISDAPLVATHSNAHQICPVTRNLTDKQIDAIGESNGLVGVTYSINPNMVTEDGANNEGAALTDITKHIHYMIGRIGINHVALGSDFDGTRVPTALKDVTGVPKLLNLLKEEGLSRDDIEKIAYKNWLRVLKETWKDNS</sequence>
<dbReference type="GO" id="GO:0006508">
    <property type="term" value="P:proteolysis"/>
    <property type="evidence" value="ECO:0007669"/>
    <property type="project" value="InterPro"/>
</dbReference>
<keyword evidence="2" id="KW-1185">Reference proteome</keyword>
<evidence type="ECO:0000313" key="2">
    <source>
        <dbReference type="Proteomes" id="UP000198860"/>
    </source>
</evidence>
<dbReference type="SUPFAM" id="SSF51556">
    <property type="entry name" value="Metallo-dependent hydrolases"/>
    <property type="match status" value="1"/>
</dbReference>
<organism evidence="1 2">
    <name type="scientific">Halobacillus aidingensis</name>
    <dbReference type="NCBI Taxonomy" id="240303"/>
    <lineage>
        <taxon>Bacteria</taxon>
        <taxon>Bacillati</taxon>
        <taxon>Bacillota</taxon>
        <taxon>Bacilli</taxon>
        <taxon>Bacillales</taxon>
        <taxon>Bacillaceae</taxon>
        <taxon>Halobacillus</taxon>
    </lineage>
</organism>
<dbReference type="InterPro" id="IPR000180">
    <property type="entry name" value="Dipep_AS"/>
</dbReference>
<protein>
    <submittedName>
        <fullName evidence="1">Membrane dipeptidase</fullName>
    </submittedName>
</protein>
<dbReference type="OrthoDB" id="9804920at2"/>
<dbReference type="PROSITE" id="PS00869">
    <property type="entry name" value="RENAL_DIPEPTIDASE_1"/>
    <property type="match status" value="1"/>
</dbReference>
<dbReference type="InterPro" id="IPR008257">
    <property type="entry name" value="Pept_M19"/>
</dbReference>
<dbReference type="InterPro" id="IPR032466">
    <property type="entry name" value="Metal_Hydrolase"/>
</dbReference>
<dbReference type="RefSeq" id="WP_089654075.1">
    <property type="nucleotide sequence ID" value="NZ_FNIZ01000019.1"/>
</dbReference>
<dbReference type="Pfam" id="PF01244">
    <property type="entry name" value="Peptidase_M19"/>
    <property type="match status" value="1"/>
</dbReference>
<dbReference type="GO" id="GO:0070573">
    <property type="term" value="F:metallodipeptidase activity"/>
    <property type="evidence" value="ECO:0007669"/>
    <property type="project" value="InterPro"/>
</dbReference>
<dbReference type="CDD" id="cd01301">
    <property type="entry name" value="rDP_like"/>
    <property type="match status" value="1"/>
</dbReference>
<dbReference type="PANTHER" id="PTHR10443">
    <property type="entry name" value="MICROSOMAL DIPEPTIDASE"/>
    <property type="match status" value="1"/>
</dbReference>
<name>A0A1H0SXG7_HALAD</name>
<dbReference type="PROSITE" id="PS51365">
    <property type="entry name" value="RENAL_DIPEPTIDASE_2"/>
    <property type="match status" value="1"/>
</dbReference>
<dbReference type="Proteomes" id="UP000198860">
    <property type="component" value="Unassembled WGS sequence"/>
</dbReference>
<gene>
    <name evidence="1" type="ORF">SAMN05421677_11963</name>
</gene>
<dbReference type="EMBL" id="FNIZ01000019">
    <property type="protein sequence ID" value="SDP46354.1"/>
    <property type="molecule type" value="Genomic_DNA"/>
</dbReference>
<reference evidence="2" key="1">
    <citation type="submission" date="2016-10" db="EMBL/GenBank/DDBJ databases">
        <authorList>
            <person name="Varghese N."/>
            <person name="Submissions S."/>
        </authorList>
    </citation>
    <scope>NUCLEOTIDE SEQUENCE [LARGE SCALE GENOMIC DNA]</scope>
    <source>
        <strain evidence="2">CGMCC 1.3703</strain>
    </source>
</reference>
<dbReference type="PANTHER" id="PTHR10443:SF12">
    <property type="entry name" value="DIPEPTIDASE"/>
    <property type="match status" value="1"/>
</dbReference>